<keyword evidence="4 8" id="KW-0653">Protein transport</keyword>
<name>G9WHE9_9LACO</name>
<dbReference type="OrthoDB" id="2055747at2"/>
<evidence type="ECO:0000256" key="4">
    <source>
        <dbReference type="ARBA" id="ARBA00022927"/>
    </source>
</evidence>
<feature type="transmembrane region" description="Helical" evidence="8">
    <location>
        <begin position="385"/>
        <end position="405"/>
    </location>
</feature>
<dbReference type="InterPro" id="IPR023201">
    <property type="entry name" value="SecY_dom_sf"/>
</dbReference>
<dbReference type="Pfam" id="PF00344">
    <property type="entry name" value="SecY"/>
    <property type="match status" value="1"/>
</dbReference>
<evidence type="ECO:0000256" key="8">
    <source>
        <dbReference type="HAMAP-Rule" id="MF_01466"/>
    </source>
</evidence>
<evidence type="ECO:0000256" key="3">
    <source>
        <dbReference type="ARBA" id="ARBA00022692"/>
    </source>
</evidence>
<feature type="transmembrane region" description="Helical" evidence="8">
    <location>
        <begin position="65"/>
        <end position="85"/>
    </location>
</feature>
<dbReference type="PANTHER" id="PTHR10906">
    <property type="entry name" value="SECY/SEC61-ALPHA FAMILY MEMBER"/>
    <property type="match status" value="1"/>
</dbReference>
<sequence>MIKAFKTIMFHKDFRSRFLWTALILIVFEIGQNILIPGIDRGSLARLIGSQYALNLAASVTGGNLHRFSLLAIGLGPYMSALIVWQALSSIKAFHLDRISERGDHLLKMLITILVALIQGFVIAQQVKTSPAPFLYWSNPLAATLMITLLLTTGAVFLSWLSDMNAELGIGGPSALIVAGMISGWFVQIRNFLEDYLFENFNFNSIILVFVLACTMLFILMMMVFMYQAELRLPVAHITIDSSLSADTYIPIKLVPAGAMPFMFAISFYAFARYLLLFAASFSSEPAWIVSLLKNTNLDQPNGIILYLLVLSLLSYAFAFLNINPSDIAEKLQKSGDYIWNIRPGRPTRKYISRHLIRMSLVGTLYIDLVSAVPLAIGIRDPSFTGYGLYVGMLITLVSMLLTVIDQVKALTEKYNYSALLPLPEAEVRRKRP</sequence>
<comment type="caution">
    <text evidence="8">Lacks conserved residue(s) required for the propagation of feature annotation.</text>
</comment>
<organism evidence="10 11">
    <name type="scientific">Oenococcus kitaharae DSM 17330</name>
    <dbReference type="NCBI Taxonomy" id="1045004"/>
    <lineage>
        <taxon>Bacteria</taxon>
        <taxon>Bacillati</taxon>
        <taxon>Bacillota</taxon>
        <taxon>Bacilli</taxon>
        <taxon>Lactobacillales</taxon>
        <taxon>Lactobacillaceae</taxon>
        <taxon>Oenococcus</taxon>
    </lineage>
</organism>
<dbReference type="GO" id="GO:0006605">
    <property type="term" value="P:protein targeting"/>
    <property type="evidence" value="ECO:0007669"/>
    <property type="project" value="UniProtKB-UniRule"/>
</dbReference>
<comment type="subunit">
    <text evidence="8">Component of the accessory SecA2/SecY2 protein translocase complex required to export cell wall proteins. May form heterotrimers with SecE and SecG subunits.</text>
</comment>
<feature type="transmembrane region" description="Helical" evidence="8">
    <location>
        <begin position="168"/>
        <end position="186"/>
    </location>
</feature>
<proteinExistence type="inferred from homology"/>
<comment type="subcellular location">
    <subcellularLocation>
        <location evidence="8">Cell membrane</location>
        <topology evidence="8">Multi-pass membrane protein</topology>
    </subcellularLocation>
</comment>
<protein>
    <recommendedName>
        <fullName evidence="8 9">Accessory Sec system protein translocase subunit SecY2</fullName>
    </recommendedName>
</protein>
<keyword evidence="6 8" id="KW-0811">Translocation</keyword>
<evidence type="ECO:0000256" key="7">
    <source>
        <dbReference type="ARBA" id="ARBA00023136"/>
    </source>
</evidence>
<feature type="transmembrane region" description="Helical" evidence="8">
    <location>
        <begin position="262"/>
        <end position="284"/>
    </location>
</feature>
<dbReference type="STRING" id="336988.NT96_06465"/>
<evidence type="ECO:0000313" key="10">
    <source>
        <dbReference type="EMBL" id="EHN59941.1"/>
    </source>
</evidence>
<dbReference type="Gene3D" id="1.10.3370.10">
    <property type="entry name" value="SecY subunit domain"/>
    <property type="match status" value="1"/>
</dbReference>
<keyword evidence="5 8" id="KW-1133">Transmembrane helix</keyword>
<comment type="similarity">
    <text evidence="8">Belongs to the SecY/SEC61-alpha family. SecY2 subfamily.</text>
</comment>
<gene>
    <name evidence="8" type="primary">secY2</name>
    <name evidence="10" type="ORF">OKIT_1871</name>
</gene>
<comment type="function">
    <text evidence="8">Part of the accessory SecA2/SecY2 system specifically required for export of possible cell wall proteins. The central subunit of a protein translocation channel.</text>
</comment>
<evidence type="ECO:0000256" key="2">
    <source>
        <dbReference type="ARBA" id="ARBA00022475"/>
    </source>
</evidence>
<evidence type="ECO:0000256" key="6">
    <source>
        <dbReference type="ARBA" id="ARBA00023010"/>
    </source>
</evidence>
<dbReference type="HOGENOM" id="CLU_030313_4_0_9"/>
<comment type="caution">
    <text evidence="10">The sequence shown here is derived from an EMBL/GenBank/DDBJ whole genome shotgun (WGS) entry which is preliminary data.</text>
</comment>
<dbReference type="PATRIC" id="fig|1045004.4.peg.1841"/>
<dbReference type="EMBL" id="AFVZ01000001">
    <property type="protein sequence ID" value="EHN59941.1"/>
    <property type="molecule type" value="Genomic_DNA"/>
</dbReference>
<dbReference type="AlphaFoldDB" id="G9WHE9"/>
<dbReference type="PIRSF" id="PIRSF004557">
    <property type="entry name" value="SecY"/>
    <property type="match status" value="1"/>
</dbReference>
<evidence type="ECO:0000256" key="1">
    <source>
        <dbReference type="ARBA" id="ARBA00022448"/>
    </source>
</evidence>
<dbReference type="Proteomes" id="UP000004959">
    <property type="component" value="Chromosome"/>
</dbReference>
<feature type="transmembrane region" description="Helical" evidence="8">
    <location>
        <begin position="206"/>
        <end position="227"/>
    </location>
</feature>
<dbReference type="HAMAP" id="MF_01466">
    <property type="entry name" value="SecY2"/>
    <property type="match status" value="1"/>
</dbReference>
<evidence type="ECO:0000256" key="5">
    <source>
        <dbReference type="ARBA" id="ARBA00022989"/>
    </source>
</evidence>
<keyword evidence="2 8" id="KW-1003">Cell membrane</keyword>
<keyword evidence="3 8" id="KW-0812">Transmembrane</keyword>
<feature type="transmembrane region" description="Helical" evidence="8">
    <location>
        <begin position="106"/>
        <end position="124"/>
    </location>
</feature>
<dbReference type="RefSeq" id="WP_007747378.1">
    <property type="nucleotide sequence ID" value="NZ_CM001398.1"/>
</dbReference>
<feature type="transmembrane region" description="Helical" evidence="8">
    <location>
        <begin position="356"/>
        <end position="379"/>
    </location>
</feature>
<keyword evidence="1 8" id="KW-0813">Transport</keyword>
<feature type="transmembrane region" description="Helical" evidence="8">
    <location>
        <begin position="304"/>
        <end position="323"/>
    </location>
</feature>
<dbReference type="GO" id="GO:0065002">
    <property type="term" value="P:intracellular protein transmembrane transport"/>
    <property type="evidence" value="ECO:0007669"/>
    <property type="project" value="UniProtKB-UniRule"/>
</dbReference>
<dbReference type="SUPFAM" id="SSF103491">
    <property type="entry name" value="Preprotein translocase SecY subunit"/>
    <property type="match status" value="1"/>
</dbReference>
<keyword evidence="7 8" id="KW-0472">Membrane</keyword>
<keyword evidence="11" id="KW-1185">Reference proteome</keyword>
<dbReference type="InterPro" id="IPR002208">
    <property type="entry name" value="SecY/SEC61-alpha"/>
</dbReference>
<dbReference type="NCBIfam" id="TIGR02920">
    <property type="entry name" value="acc_sec_Y2"/>
    <property type="match status" value="1"/>
</dbReference>
<dbReference type="InterPro" id="IPR014269">
    <property type="entry name" value="SecY2"/>
</dbReference>
<evidence type="ECO:0000313" key="11">
    <source>
        <dbReference type="Proteomes" id="UP000004959"/>
    </source>
</evidence>
<evidence type="ECO:0000256" key="9">
    <source>
        <dbReference type="NCBIfam" id="TIGR02920"/>
    </source>
</evidence>
<dbReference type="GO" id="GO:0005886">
    <property type="term" value="C:plasma membrane"/>
    <property type="evidence" value="ECO:0007669"/>
    <property type="project" value="UniProtKB-SubCell"/>
</dbReference>
<accession>G9WHE9</accession>
<reference evidence="10 11" key="1">
    <citation type="journal article" date="2012" name="PLoS ONE">
        <title>Functional divergence in the genus oenococcus as predicted by genome sequencing of the newly-described species, Oenococcus kitaharae.</title>
        <authorList>
            <person name="Borneman A.R."/>
            <person name="McCarthy J.M."/>
            <person name="Chambers P.J."/>
            <person name="Bartowsky E.J."/>
        </authorList>
    </citation>
    <scope>NUCLEOTIDE SEQUENCE [LARGE SCALE GENOMIC DNA]</scope>
    <source>
        <strain evidence="11">DSM17330</strain>
    </source>
</reference>
<dbReference type="PRINTS" id="PR00303">
    <property type="entry name" value="SECYTRNLCASE"/>
</dbReference>
<feature type="transmembrane region" description="Helical" evidence="8">
    <location>
        <begin position="136"/>
        <end position="161"/>
    </location>
</feature>
<dbReference type="eggNOG" id="COG0201">
    <property type="taxonomic scope" value="Bacteria"/>
</dbReference>